<evidence type="ECO:0000256" key="3">
    <source>
        <dbReference type="ARBA" id="ARBA00022692"/>
    </source>
</evidence>
<dbReference type="InterPro" id="IPR046959">
    <property type="entry name" value="PRK1-6/SRF4-like"/>
</dbReference>
<dbReference type="SUPFAM" id="SSF52058">
    <property type="entry name" value="L domain-like"/>
    <property type="match status" value="1"/>
</dbReference>
<feature type="region of interest" description="Disordered" evidence="7">
    <location>
        <begin position="646"/>
        <end position="686"/>
    </location>
</feature>
<keyword evidence="3 8" id="KW-0812">Transmembrane</keyword>
<dbReference type="PANTHER" id="PTHR48007:SF38">
    <property type="entry name" value="LEUCINE-RICH REPEAT PROTEIN KINASE FAMILY PROTEIN"/>
    <property type="match status" value="1"/>
</dbReference>
<evidence type="ECO:0000259" key="10">
    <source>
        <dbReference type="PROSITE" id="PS50011"/>
    </source>
</evidence>
<evidence type="ECO:0000256" key="7">
    <source>
        <dbReference type="SAM" id="MobiDB-lite"/>
    </source>
</evidence>
<organism evidence="11 12">
    <name type="scientific">Vitis vinifera</name>
    <name type="common">Grape</name>
    <dbReference type="NCBI Taxonomy" id="29760"/>
    <lineage>
        <taxon>Eukaryota</taxon>
        <taxon>Viridiplantae</taxon>
        <taxon>Streptophyta</taxon>
        <taxon>Embryophyta</taxon>
        <taxon>Tracheophyta</taxon>
        <taxon>Spermatophyta</taxon>
        <taxon>Magnoliopsida</taxon>
        <taxon>eudicotyledons</taxon>
        <taxon>Gunneridae</taxon>
        <taxon>Pentapetalae</taxon>
        <taxon>rosids</taxon>
        <taxon>Vitales</taxon>
        <taxon>Vitaceae</taxon>
        <taxon>Viteae</taxon>
        <taxon>Vitis</taxon>
    </lineage>
</organism>
<evidence type="ECO:0000256" key="9">
    <source>
        <dbReference type="SAM" id="SignalP"/>
    </source>
</evidence>
<dbReference type="Pfam" id="PF08263">
    <property type="entry name" value="LRRNT_2"/>
    <property type="match status" value="1"/>
</dbReference>
<keyword evidence="12" id="KW-1185">Reference proteome</keyword>
<dbReference type="Gene3D" id="1.10.510.10">
    <property type="entry name" value="Transferase(Phosphotransferase) domain 1"/>
    <property type="match status" value="1"/>
</dbReference>
<dbReference type="SUPFAM" id="SSF56112">
    <property type="entry name" value="Protein kinase-like (PK-like)"/>
    <property type="match status" value="1"/>
</dbReference>
<keyword evidence="2" id="KW-0433">Leucine-rich repeat</keyword>
<keyword evidence="5 8" id="KW-1133">Transmembrane helix</keyword>
<evidence type="ECO:0000313" key="11">
    <source>
        <dbReference type="EMBL" id="WJZ94243.1"/>
    </source>
</evidence>
<dbReference type="Proteomes" id="UP001227230">
    <property type="component" value="Chromosome 9"/>
</dbReference>
<reference evidence="11 12" key="1">
    <citation type="journal article" date="2023" name="Hortic Res">
        <title>The complete reference genome for grapevine (Vitis vinifera L.) genetics and breeding.</title>
        <authorList>
            <person name="Shi X."/>
            <person name="Cao S."/>
            <person name="Wang X."/>
            <person name="Huang S."/>
            <person name="Wang Y."/>
            <person name="Liu Z."/>
            <person name="Liu W."/>
            <person name="Leng X."/>
            <person name="Peng Y."/>
            <person name="Wang N."/>
            <person name="Wang Y."/>
            <person name="Ma Z."/>
            <person name="Xu X."/>
            <person name="Zhang F."/>
            <person name="Xue H."/>
            <person name="Zhong H."/>
            <person name="Wang Y."/>
            <person name="Zhang K."/>
            <person name="Velt A."/>
            <person name="Avia K."/>
            <person name="Holtgrawe D."/>
            <person name="Grimplet J."/>
            <person name="Matus J.T."/>
            <person name="Ware D."/>
            <person name="Wu X."/>
            <person name="Wang H."/>
            <person name="Liu C."/>
            <person name="Fang Y."/>
            <person name="Rustenholz C."/>
            <person name="Cheng Z."/>
            <person name="Xiao H."/>
            <person name="Zhou Y."/>
        </authorList>
    </citation>
    <scope>NUCLEOTIDE SEQUENCE [LARGE SCALE GENOMIC DNA]</scope>
    <source>
        <strain evidence="12">cv. Pinot noir / PN40024</strain>
        <tissue evidence="11">Leaf</tissue>
    </source>
</reference>
<protein>
    <recommendedName>
        <fullName evidence="10">Protein kinase domain-containing protein</fullName>
    </recommendedName>
</protein>
<dbReference type="InterPro" id="IPR013210">
    <property type="entry name" value="LRR_N_plant-typ"/>
</dbReference>
<keyword evidence="9" id="KW-0732">Signal</keyword>
<dbReference type="Gene3D" id="3.30.200.20">
    <property type="entry name" value="Phosphorylase Kinase, domain 1"/>
    <property type="match status" value="1"/>
</dbReference>
<dbReference type="Pfam" id="PF00069">
    <property type="entry name" value="Pkinase"/>
    <property type="match status" value="1"/>
</dbReference>
<dbReference type="InterPro" id="IPR032675">
    <property type="entry name" value="LRR_dom_sf"/>
</dbReference>
<name>A0ABY9CFS0_VITVI</name>
<sequence length="686" mass="74242">MTLASSSVFFFTVVLLFPFSFSMSDSEALLKLKQSFTNTNALDSWEPGSGPCSGDKEWGGLVCFNGIVTGLHLVGMGLSGKIDVEALIAITGLRTISIVNNSFSGSIPEFNRLGALKAIFISGNQFSGEIPPDYFVRMASLKKLWLSDNKFTGAIPLSIQLLSHLIELHLENNQFTGTIPDFNLPTLKSLNLSNNKLKGAIPDSLSKFGGSAFAGNAGLCGEELGNGCNDHGIDLGTDRSRKAIAVIISVAVVIISLLIIVVFLMRRRKEEEFDVLENVDESVEVRISGSSRKEGSSTSRRAIGSSRRGSNRSSQVKSSMKEDMVVVNEEKGIFGMSDLMKAAAEVLGTGSLGSAYKAVMATGIAVVVKRMKEMNRVSKEGFDLELRRLGSLQHPNVLNPLGYHFRKEEKLIIYEYIPKGSLLFVLHGDRGPSHAELNWPARLKIVQGIARGLGYLHTELASLDLPHGNLKSSNILLTFDHDPLLSDYGYSPLISVSFVSQALFAYRAPEAVRDNQISPKCDVYCLGIVILEILIGKFPTQYLNNSKGGTDVVEWAVSAIADGREAEVFDPEIASSINSMEEMVKLLHIGVACAESNPEQRPDIKEAIRRIEEIHVEGGGSGGGASHDRTIQVLPSLRDGYGEVPVAGPQSSPREAYGEISLNGSDSLEENPGAGHRNDNFSFSIS</sequence>
<dbReference type="InterPro" id="IPR000719">
    <property type="entry name" value="Prot_kinase_dom"/>
</dbReference>
<feature type="chain" id="PRO_5045662624" description="Protein kinase domain-containing protein" evidence="9">
    <location>
        <begin position="25"/>
        <end position="686"/>
    </location>
</feature>
<evidence type="ECO:0000256" key="4">
    <source>
        <dbReference type="ARBA" id="ARBA00022737"/>
    </source>
</evidence>
<feature type="transmembrane region" description="Helical" evidence="8">
    <location>
        <begin position="243"/>
        <end position="264"/>
    </location>
</feature>
<evidence type="ECO:0000256" key="2">
    <source>
        <dbReference type="ARBA" id="ARBA00022614"/>
    </source>
</evidence>
<feature type="signal peptide" evidence="9">
    <location>
        <begin position="1"/>
        <end position="24"/>
    </location>
</feature>
<dbReference type="Pfam" id="PF00560">
    <property type="entry name" value="LRR_1"/>
    <property type="match status" value="3"/>
</dbReference>
<evidence type="ECO:0000313" key="12">
    <source>
        <dbReference type="Proteomes" id="UP001227230"/>
    </source>
</evidence>
<keyword evidence="4" id="KW-0677">Repeat</keyword>
<dbReference type="InterPro" id="IPR001611">
    <property type="entry name" value="Leu-rich_rpt"/>
</dbReference>
<feature type="domain" description="Protein kinase" evidence="10">
    <location>
        <begin position="341"/>
        <end position="616"/>
    </location>
</feature>
<dbReference type="InterPro" id="IPR011009">
    <property type="entry name" value="Kinase-like_dom_sf"/>
</dbReference>
<dbReference type="Gene3D" id="3.80.10.10">
    <property type="entry name" value="Ribonuclease Inhibitor"/>
    <property type="match status" value="2"/>
</dbReference>
<feature type="region of interest" description="Disordered" evidence="7">
    <location>
        <begin position="287"/>
        <end position="322"/>
    </location>
</feature>
<proteinExistence type="predicted"/>
<dbReference type="EMBL" id="CP126656">
    <property type="protein sequence ID" value="WJZ94243.1"/>
    <property type="molecule type" value="Genomic_DNA"/>
</dbReference>
<evidence type="ECO:0000256" key="6">
    <source>
        <dbReference type="ARBA" id="ARBA00023136"/>
    </source>
</evidence>
<keyword evidence="6 8" id="KW-0472">Membrane</keyword>
<evidence type="ECO:0000256" key="8">
    <source>
        <dbReference type="SAM" id="Phobius"/>
    </source>
</evidence>
<accession>A0ABY9CFS0</accession>
<feature type="compositionally biased region" description="Low complexity" evidence="7">
    <location>
        <begin position="287"/>
        <end position="314"/>
    </location>
</feature>
<evidence type="ECO:0000256" key="1">
    <source>
        <dbReference type="ARBA" id="ARBA00004370"/>
    </source>
</evidence>
<evidence type="ECO:0000256" key="5">
    <source>
        <dbReference type="ARBA" id="ARBA00022989"/>
    </source>
</evidence>
<gene>
    <name evidence="11" type="ORF">VitviT2T_013119</name>
</gene>
<comment type="subcellular location">
    <subcellularLocation>
        <location evidence="1">Membrane</location>
    </subcellularLocation>
</comment>
<dbReference type="PROSITE" id="PS50011">
    <property type="entry name" value="PROTEIN_KINASE_DOM"/>
    <property type="match status" value="1"/>
</dbReference>
<dbReference type="PANTHER" id="PTHR48007">
    <property type="entry name" value="LEUCINE-RICH REPEAT RECEPTOR-LIKE PROTEIN KINASE PXC1"/>
    <property type="match status" value="1"/>
</dbReference>